<dbReference type="PROSITE" id="PS50927">
    <property type="entry name" value="BULB_LECTIN"/>
    <property type="match status" value="1"/>
</dbReference>
<keyword evidence="12" id="KW-0812">Transmembrane</keyword>
<dbReference type="FunFam" id="1.10.510.10:FF:001722">
    <property type="entry name" value="G-type lectin S-receptor-like serine/threonine-protein kinase B120"/>
    <property type="match status" value="1"/>
</dbReference>
<evidence type="ECO:0000256" key="2">
    <source>
        <dbReference type="ARBA" id="ARBA00022527"/>
    </source>
</evidence>
<keyword evidence="4" id="KW-0732">Signal</keyword>
<keyword evidence="9" id="KW-0325">Glycoprotein</keyword>
<dbReference type="InterPro" id="IPR000719">
    <property type="entry name" value="Prot_kinase_dom"/>
</dbReference>
<name>A0AAP0KR85_9MAGN</name>
<dbReference type="EMBL" id="JBBNAE010000001">
    <property type="protein sequence ID" value="KAK9155984.1"/>
    <property type="molecule type" value="Genomic_DNA"/>
</dbReference>
<evidence type="ECO:0000256" key="9">
    <source>
        <dbReference type="ARBA" id="ARBA00023180"/>
    </source>
</evidence>
<keyword evidence="17" id="KW-1185">Reference proteome</keyword>
<keyword evidence="8" id="KW-1015">Disulfide bond</keyword>
<accession>A0AAP0KR85</accession>
<dbReference type="PANTHER" id="PTHR32444">
    <property type="entry name" value="BULB-TYPE LECTIN DOMAIN-CONTAINING PROTEIN"/>
    <property type="match status" value="1"/>
</dbReference>
<sequence length="665" mass="73691">MEQGNLCSSSGALKINNNGNLILINQANNAIIWSSTTSPSSSIGNPIAQLLESGNLVIKFKTEETGQPSSSRLIWQSFDYPTDTTLNGMKIGWNFKTGFAWKLRSWKNLGDPSMGDFVYEMEPRGFPEVVLRNGSMKLFRTGPWNGIQYSGAPELKNNSIFEPVFVSNDEEVYFAAKTNDNSVITRLVLEPSGFIYRYTWNAKSLQWVVMINVLKDQCNKYGLCGVHGVCNIDEAVLCKCLKGFVPNSLADWSRVDWSGGCRRRSRLDCGKGDGFVKFSSLKVPDTTFCWVNKSMGLVECQMKCLMNCSCTAFANADVRGSGSGCVLWFGDLIDIREFTAGGGGQDLYVRMAASELVEVENGGGTNKKEKLTAVIASTSVVIAVLLVALMIWCFVKRTKMRRRGEGNIGLTEDGASKAESDLELPLFDFVTVATATNNFSHENVIGEGGFGPVYKGKLSSGQEVAVKRLSKNSGQGISEFKNEIVLIAKLQHRNLVRLLGCCIQREEMILIYDGYMSPEYAAEGFFSIKSDVFSFGVLVLEIVSGKRNKGFQHSDHDLNLLGHVWNLWNEDKALELVDATIFIEDELSRLELLRCIQIGLLCVQQRPDDRPTMSSVVIMLSSDSPNLPQPKHPGFYYERSFSEGPSSSDKFSYEKNVSFTTIEGR</sequence>
<evidence type="ECO:0000256" key="7">
    <source>
        <dbReference type="ARBA" id="ARBA00022840"/>
    </source>
</evidence>
<keyword evidence="7" id="KW-0067">ATP-binding</keyword>
<keyword evidence="3" id="KW-0808">Transferase</keyword>
<comment type="catalytic activity">
    <reaction evidence="11">
        <text>L-seryl-[protein] + ATP = O-phospho-L-seryl-[protein] + ADP + H(+)</text>
        <dbReference type="Rhea" id="RHEA:17989"/>
        <dbReference type="Rhea" id="RHEA-COMP:9863"/>
        <dbReference type="Rhea" id="RHEA-COMP:11604"/>
        <dbReference type="ChEBI" id="CHEBI:15378"/>
        <dbReference type="ChEBI" id="CHEBI:29999"/>
        <dbReference type="ChEBI" id="CHEBI:30616"/>
        <dbReference type="ChEBI" id="CHEBI:83421"/>
        <dbReference type="ChEBI" id="CHEBI:456216"/>
        <dbReference type="EC" id="2.7.11.1"/>
    </reaction>
</comment>
<dbReference type="Gene3D" id="2.90.10.10">
    <property type="entry name" value="Bulb-type lectin domain"/>
    <property type="match status" value="1"/>
</dbReference>
<feature type="domain" description="Bulb-type lectin" evidence="14">
    <location>
        <begin position="1"/>
        <end position="71"/>
    </location>
</feature>
<dbReference type="InterPro" id="IPR000858">
    <property type="entry name" value="S_locus_glycoprot_dom"/>
</dbReference>
<dbReference type="Pfam" id="PF01453">
    <property type="entry name" value="B_lectin"/>
    <property type="match status" value="1"/>
</dbReference>
<evidence type="ECO:0000256" key="1">
    <source>
        <dbReference type="ARBA" id="ARBA00012513"/>
    </source>
</evidence>
<dbReference type="EC" id="2.7.11.1" evidence="1"/>
<organism evidence="16 17">
    <name type="scientific">Stephania japonica</name>
    <dbReference type="NCBI Taxonomy" id="461633"/>
    <lineage>
        <taxon>Eukaryota</taxon>
        <taxon>Viridiplantae</taxon>
        <taxon>Streptophyta</taxon>
        <taxon>Embryophyta</taxon>
        <taxon>Tracheophyta</taxon>
        <taxon>Spermatophyta</taxon>
        <taxon>Magnoliopsida</taxon>
        <taxon>Ranunculales</taxon>
        <taxon>Menispermaceae</taxon>
        <taxon>Menispermoideae</taxon>
        <taxon>Cissampelideae</taxon>
        <taxon>Stephania</taxon>
    </lineage>
</organism>
<evidence type="ECO:0000256" key="8">
    <source>
        <dbReference type="ARBA" id="ARBA00023157"/>
    </source>
</evidence>
<dbReference type="AlphaFoldDB" id="A0AAP0KR85"/>
<dbReference type="FunFam" id="3.30.200.20:FF:000195">
    <property type="entry name" value="G-type lectin S-receptor-like serine/threonine-protein kinase"/>
    <property type="match status" value="1"/>
</dbReference>
<dbReference type="Gene3D" id="3.30.200.20">
    <property type="entry name" value="Phosphorylase Kinase, domain 1"/>
    <property type="match status" value="1"/>
</dbReference>
<protein>
    <recommendedName>
        <fullName evidence="1">non-specific serine/threonine protein kinase</fullName>
        <ecNumber evidence="1">2.7.11.1</ecNumber>
    </recommendedName>
</protein>
<dbReference type="SMART" id="SM00473">
    <property type="entry name" value="PAN_AP"/>
    <property type="match status" value="1"/>
</dbReference>
<evidence type="ECO:0000256" key="10">
    <source>
        <dbReference type="ARBA" id="ARBA00047899"/>
    </source>
</evidence>
<dbReference type="GO" id="GO:0005524">
    <property type="term" value="F:ATP binding"/>
    <property type="evidence" value="ECO:0007669"/>
    <property type="project" value="UniProtKB-KW"/>
</dbReference>
<dbReference type="SUPFAM" id="SSF56112">
    <property type="entry name" value="Protein kinase-like (PK-like)"/>
    <property type="match status" value="1"/>
</dbReference>
<evidence type="ECO:0000256" key="11">
    <source>
        <dbReference type="ARBA" id="ARBA00048679"/>
    </source>
</evidence>
<dbReference type="InterPro" id="IPR001480">
    <property type="entry name" value="Bulb-type_lectin_dom"/>
</dbReference>
<evidence type="ECO:0000256" key="3">
    <source>
        <dbReference type="ARBA" id="ARBA00022679"/>
    </source>
</evidence>
<keyword evidence="12" id="KW-0472">Membrane</keyword>
<keyword evidence="5" id="KW-0547">Nucleotide-binding</keyword>
<evidence type="ECO:0000256" key="4">
    <source>
        <dbReference type="ARBA" id="ARBA00022729"/>
    </source>
</evidence>
<evidence type="ECO:0000256" key="5">
    <source>
        <dbReference type="ARBA" id="ARBA00022741"/>
    </source>
</evidence>
<evidence type="ECO:0000256" key="12">
    <source>
        <dbReference type="SAM" id="Phobius"/>
    </source>
</evidence>
<proteinExistence type="predicted"/>
<dbReference type="Gene3D" id="1.10.510.10">
    <property type="entry name" value="Transferase(Phosphotransferase) domain 1"/>
    <property type="match status" value="1"/>
</dbReference>
<dbReference type="GO" id="GO:0048544">
    <property type="term" value="P:recognition of pollen"/>
    <property type="evidence" value="ECO:0007669"/>
    <property type="project" value="InterPro"/>
</dbReference>
<dbReference type="SUPFAM" id="SSF51110">
    <property type="entry name" value="alpha-D-mannose-specific plant lectins"/>
    <property type="match status" value="1"/>
</dbReference>
<dbReference type="Proteomes" id="UP001417504">
    <property type="component" value="Unassembled WGS sequence"/>
</dbReference>
<keyword evidence="6" id="KW-0418">Kinase</keyword>
<dbReference type="InterPro" id="IPR036426">
    <property type="entry name" value="Bulb-type_lectin_dom_sf"/>
</dbReference>
<evidence type="ECO:0000256" key="6">
    <source>
        <dbReference type="ARBA" id="ARBA00022777"/>
    </source>
</evidence>
<dbReference type="CDD" id="cd01098">
    <property type="entry name" value="PAN_AP_plant"/>
    <property type="match status" value="1"/>
</dbReference>
<dbReference type="PANTHER" id="PTHR32444:SF185">
    <property type="entry name" value="RECEPTOR-LIKE SERINE_THREONINE-PROTEIN KINASE"/>
    <property type="match status" value="1"/>
</dbReference>
<dbReference type="Pfam" id="PF00954">
    <property type="entry name" value="S_locus_glycop"/>
    <property type="match status" value="1"/>
</dbReference>
<evidence type="ECO:0000259" key="13">
    <source>
        <dbReference type="PROSITE" id="PS50011"/>
    </source>
</evidence>
<keyword evidence="2" id="KW-0723">Serine/threonine-protein kinase</keyword>
<comment type="catalytic activity">
    <reaction evidence="10">
        <text>L-threonyl-[protein] + ATP = O-phospho-L-threonyl-[protein] + ADP + H(+)</text>
        <dbReference type="Rhea" id="RHEA:46608"/>
        <dbReference type="Rhea" id="RHEA-COMP:11060"/>
        <dbReference type="Rhea" id="RHEA-COMP:11605"/>
        <dbReference type="ChEBI" id="CHEBI:15378"/>
        <dbReference type="ChEBI" id="CHEBI:30013"/>
        <dbReference type="ChEBI" id="CHEBI:30616"/>
        <dbReference type="ChEBI" id="CHEBI:61977"/>
        <dbReference type="ChEBI" id="CHEBI:456216"/>
        <dbReference type="EC" id="2.7.11.1"/>
    </reaction>
</comment>
<dbReference type="Pfam" id="PF08276">
    <property type="entry name" value="PAN_2"/>
    <property type="match status" value="1"/>
</dbReference>
<feature type="transmembrane region" description="Helical" evidence="12">
    <location>
        <begin position="371"/>
        <end position="395"/>
    </location>
</feature>
<feature type="domain" description="Apple" evidence="15">
    <location>
        <begin position="269"/>
        <end position="352"/>
    </location>
</feature>
<dbReference type="InterPro" id="IPR001245">
    <property type="entry name" value="Ser-Thr/Tyr_kinase_cat_dom"/>
</dbReference>
<reference evidence="16 17" key="1">
    <citation type="submission" date="2024-01" db="EMBL/GenBank/DDBJ databases">
        <title>Genome assemblies of Stephania.</title>
        <authorList>
            <person name="Yang L."/>
        </authorList>
    </citation>
    <scope>NUCLEOTIDE SEQUENCE [LARGE SCALE GENOMIC DNA]</scope>
    <source>
        <strain evidence="16">QJT</strain>
        <tissue evidence="16">Leaf</tissue>
    </source>
</reference>
<comment type="caution">
    <text evidence="16">The sequence shown here is derived from an EMBL/GenBank/DDBJ whole genome shotgun (WGS) entry which is preliminary data.</text>
</comment>
<keyword evidence="12" id="KW-1133">Transmembrane helix</keyword>
<dbReference type="PROSITE" id="PS50948">
    <property type="entry name" value="PAN"/>
    <property type="match status" value="1"/>
</dbReference>
<dbReference type="InterPro" id="IPR011009">
    <property type="entry name" value="Kinase-like_dom_sf"/>
</dbReference>
<evidence type="ECO:0000313" key="17">
    <source>
        <dbReference type="Proteomes" id="UP001417504"/>
    </source>
</evidence>
<dbReference type="Pfam" id="PF07714">
    <property type="entry name" value="PK_Tyr_Ser-Thr"/>
    <property type="match status" value="2"/>
</dbReference>
<gene>
    <name evidence="16" type="ORF">Sjap_003464</name>
</gene>
<dbReference type="PROSITE" id="PS50011">
    <property type="entry name" value="PROTEIN_KINASE_DOM"/>
    <property type="match status" value="1"/>
</dbReference>
<feature type="domain" description="Protein kinase" evidence="13">
    <location>
        <begin position="439"/>
        <end position="665"/>
    </location>
</feature>
<evidence type="ECO:0000259" key="15">
    <source>
        <dbReference type="PROSITE" id="PS50948"/>
    </source>
</evidence>
<evidence type="ECO:0000259" key="14">
    <source>
        <dbReference type="PROSITE" id="PS50927"/>
    </source>
</evidence>
<dbReference type="InterPro" id="IPR003609">
    <property type="entry name" value="Pan_app"/>
</dbReference>
<dbReference type="GO" id="GO:0004674">
    <property type="term" value="F:protein serine/threonine kinase activity"/>
    <property type="evidence" value="ECO:0007669"/>
    <property type="project" value="UniProtKB-KW"/>
</dbReference>
<evidence type="ECO:0000313" key="16">
    <source>
        <dbReference type="EMBL" id="KAK9155984.1"/>
    </source>
</evidence>